<reference evidence="1 2" key="1">
    <citation type="submission" date="2018-06" db="EMBL/GenBank/DDBJ databases">
        <authorList>
            <person name="Plymale R.C."/>
            <person name="Vermillion C.D."/>
            <person name="Bowman H."/>
            <person name="Gills J.R."/>
            <person name="Wooten L.C."/>
            <person name="Askins J.L."/>
            <person name="Brownlee C.M."/>
            <person name="Davis H.K."/>
            <person name="Edmondson E.M."/>
            <person name="Edwards S.L."/>
            <person name="Haberman K.L."/>
            <person name="Jacobs K.R."/>
            <person name="Jones G.C."/>
            <person name="Livingston L.W."/>
            <person name="Masengale M.E."/>
            <person name="Morrison C.M."/>
            <person name="Mullins A.M."/>
            <person name="Pate M.D."/>
            <person name="Pennington B.T."/>
            <person name="Pickard K.N."/>
            <person name="Rainwater D.R."/>
            <person name="Studdard A.C."/>
            <person name="Walker A.L."/>
            <person name="Reyna N.S."/>
            <person name="Garlena R.A."/>
            <person name="Russell D.A."/>
            <person name="Pope W.H."/>
            <person name="Jacobs-Sera D."/>
            <person name="Hendrix R.W."/>
            <person name="Hatfull G.F."/>
        </authorList>
    </citation>
    <scope>NUCLEOTIDE SEQUENCE [LARGE SCALE GENOMIC DNA]</scope>
</reference>
<dbReference type="RefSeq" id="YP_010002207.1">
    <property type="nucleotide sequence ID" value="NC_053241.1"/>
</dbReference>
<sequence length="68" mass="7470">MKIVELTPVDDYGDMWVDGHIAFPLDQITAVVTVTVGEKTSTEVYAGATRQRVAESYDVVLSRIGAQR</sequence>
<protein>
    <submittedName>
        <fullName evidence="1">Uncharacterized protein</fullName>
    </submittedName>
</protein>
<dbReference type="Proteomes" id="UP000257630">
    <property type="component" value="Segment"/>
</dbReference>
<evidence type="ECO:0000313" key="1">
    <source>
        <dbReference type="EMBL" id="AXH44936.1"/>
    </source>
</evidence>
<dbReference type="GeneID" id="63026754"/>
<keyword evidence="2" id="KW-1185">Reference proteome</keyword>
<dbReference type="EMBL" id="MH450129">
    <property type="protein sequence ID" value="AXH44936.1"/>
    <property type="molecule type" value="Genomic_DNA"/>
</dbReference>
<gene>
    <name evidence="1" type="primary">73</name>
    <name evidence="1" type="ORF">SEA_RIBEYE_73</name>
</gene>
<evidence type="ECO:0000313" key="2">
    <source>
        <dbReference type="Proteomes" id="UP000257630"/>
    </source>
</evidence>
<organism evidence="1 2">
    <name type="scientific">Gordonia phage Ribeye</name>
    <dbReference type="NCBI Taxonomy" id="2250417"/>
    <lineage>
        <taxon>Viruses</taxon>
        <taxon>Duplodnaviria</taxon>
        <taxon>Heunggongvirae</taxon>
        <taxon>Uroviricota</taxon>
        <taxon>Caudoviricetes</taxon>
        <taxon>Stackebrandtviridae</taxon>
        <taxon>Schenleyvirinae</taxon>
        <taxon>Kroosvirus</taxon>
        <taxon>Kroosvirus ribeye</taxon>
    </lineage>
</organism>
<accession>A0A345KPI4</accession>
<dbReference type="KEGG" id="vg:63026754"/>
<name>A0A345KPI4_9CAUD</name>
<proteinExistence type="predicted"/>